<evidence type="ECO:0000313" key="1">
    <source>
        <dbReference type="EMBL" id="CAF3295142.1"/>
    </source>
</evidence>
<evidence type="ECO:0000313" key="3">
    <source>
        <dbReference type="EMBL" id="CAF3372824.1"/>
    </source>
</evidence>
<accession>A0A820HM59</accession>
<proteinExistence type="predicted"/>
<sequence>MARQNADDLITFHLSQDCIDYINSLKNKNQPICFITSGSVGITVIPLIQNIDQIDSILVFCMKKRYHEIHRILNTYNELIVHLQMRPKSIDQHGLIINIFDIEKLKELRD</sequence>
<organism evidence="6 11">
    <name type="scientific">Rotaria socialis</name>
    <dbReference type="NCBI Taxonomy" id="392032"/>
    <lineage>
        <taxon>Eukaryota</taxon>
        <taxon>Metazoa</taxon>
        <taxon>Spiralia</taxon>
        <taxon>Gnathifera</taxon>
        <taxon>Rotifera</taxon>
        <taxon>Eurotatoria</taxon>
        <taxon>Bdelloidea</taxon>
        <taxon>Philodinida</taxon>
        <taxon>Philodinidae</taxon>
        <taxon>Rotaria</taxon>
    </lineage>
</organism>
<dbReference type="Proteomes" id="UP000663865">
    <property type="component" value="Unassembled WGS sequence"/>
</dbReference>
<name>A0A820HM59_9BILA</name>
<dbReference type="Proteomes" id="UP000663838">
    <property type="component" value="Unassembled WGS sequence"/>
</dbReference>
<dbReference type="Proteomes" id="UP000663872">
    <property type="component" value="Unassembled WGS sequence"/>
</dbReference>
<keyword evidence="12" id="KW-1185">Reference proteome</keyword>
<gene>
    <name evidence="2" type="ORF">FME351_LOCUS13</name>
    <name evidence="5" type="ORF">GRG538_LOCUS24236</name>
    <name evidence="6" type="ORF">HFQ381_LOCUS13059</name>
    <name evidence="4" type="ORF">KIK155_LOCUS15633</name>
    <name evidence="3" type="ORF">LUA448_LOCUS15013</name>
    <name evidence="10" type="ORF">QYT958_LOCUS26120</name>
    <name evidence="1" type="ORF">TIS948_LOCUS17846</name>
    <name evidence="9" type="ORF">TOA249_LOCUS9944</name>
    <name evidence="8" type="ORF">TSG867_LOCUS15764</name>
    <name evidence="7" type="ORF">UJA718_LOCUS19494</name>
</gene>
<evidence type="ECO:0000313" key="5">
    <source>
        <dbReference type="EMBL" id="CAF3632483.1"/>
    </source>
</evidence>
<dbReference type="EMBL" id="CAJOBO010000808">
    <property type="protein sequence ID" value="CAF4293274.1"/>
    <property type="molecule type" value="Genomic_DNA"/>
</dbReference>
<dbReference type="EMBL" id="CAJNYD010001871">
    <property type="protein sequence ID" value="CAF3372824.1"/>
    <property type="molecule type" value="Genomic_DNA"/>
</dbReference>
<dbReference type="EMBL" id="CAJOBR010006107">
    <property type="protein sequence ID" value="CAF4836834.1"/>
    <property type="molecule type" value="Genomic_DNA"/>
</dbReference>
<dbReference type="EMBL" id="CAJOBQ010000934">
    <property type="protein sequence ID" value="CAF4436031.1"/>
    <property type="molecule type" value="Genomic_DNA"/>
</dbReference>
<reference evidence="6" key="1">
    <citation type="submission" date="2021-02" db="EMBL/GenBank/DDBJ databases">
        <authorList>
            <person name="Nowell W R."/>
        </authorList>
    </citation>
    <scope>NUCLEOTIDE SEQUENCE</scope>
</reference>
<comment type="caution">
    <text evidence="6">The sequence shown here is derived from an EMBL/GenBank/DDBJ whole genome shotgun (WGS) entry which is preliminary data.</text>
</comment>
<evidence type="ECO:0000313" key="8">
    <source>
        <dbReference type="EMBL" id="CAF4436031.1"/>
    </source>
</evidence>
<dbReference type="EMBL" id="CAJNYU010000001">
    <property type="protein sequence ID" value="CAF3306476.1"/>
    <property type="molecule type" value="Genomic_DNA"/>
</dbReference>
<evidence type="ECO:0000313" key="4">
    <source>
        <dbReference type="EMBL" id="CAF3498647.1"/>
    </source>
</evidence>
<dbReference type="EMBL" id="CAJNXB010003097">
    <property type="protein sequence ID" value="CAF3295142.1"/>
    <property type="molecule type" value="Genomic_DNA"/>
</dbReference>
<protein>
    <submittedName>
        <fullName evidence="6">Uncharacterized protein</fullName>
    </submittedName>
</protein>
<evidence type="ECO:0000313" key="7">
    <source>
        <dbReference type="EMBL" id="CAF4406526.1"/>
    </source>
</evidence>
<dbReference type="Proteomes" id="UP000663869">
    <property type="component" value="Unassembled WGS sequence"/>
</dbReference>
<dbReference type="Proteomes" id="UP000663848">
    <property type="component" value="Unassembled WGS sequence"/>
</dbReference>
<dbReference type="EMBL" id="CAJNYT010004111">
    <property type="protein sequence ID" value="CAF3632483.1"/>
    <property type="molecule type" value="Genomic_DNA"/>
</dbReference>
<evidence type="ECO:0000313" key="6">
    <source>
        <dbReference type="EMBL" id="CAF4293274.1"/>
    </source>
</evidence>
<evidence type="ECO:0000313" key="10">
    <source>
        <dbReference type="EMBL" id="CAF4836834.1"/>
    </source>
</evidence>
<dbReference type="EMBL" id="CAJNYV010002751">
    <property type="protein sequence ID" value="CAF3498647.1"/>
    <property type="molecule type" value="Genomic_DNA"/>
</dbReference>
<dbReference type="Proteomes" id="UP000663851">
    <property type="component" value="Unassembled WGS sequence"/>
</dbReference>
<evidence type="ECO:0000313" key="11">
    <source>
        <dbReference type="Proteomes" id="UP000663851"/>
    </source>
</evidence>
<dbReference type="EMBL" id="CAJOBS010000504">
    <property type="protein sequence ID" value="CAF4591080.1"/>
    <property type="molecule type" value="Genomic_DNA"/>
</dbReference>
<dbReference type="Proteomes" id="UP000663825">
    <property type="component" value="Unassembled WGS sequence"/>
</dbReference>
<dbReference type="AlphaFoldDB" id="A0A820HM59"/>
<evidence type="ECO:0000313" key="9">
    <source>
        <dbReference type="EMBL" id="CAF4591080.1"/>
    </source>
</evidence>
<dbReference type="EMBL" id="CAJOBP010003469">
    <property type="protein sequence ID" value="CAF4406526.1"/>
    <property type="molecule type" value="Genomic_DNA"/>
</dbReference>
<dbReference type="Proteomes" id="UP000663862">
    <property type="component" value="Unassembled WGS sequence"/>
</dbReference>
<evidence type="ECO:0000313" key="2">
    <source>
        <dbReference type="EMBL" id="CAF3306476.1"/>
    </source>
</evidence>
<dbReference type="Proteomes" id="UP000663833">
    <property type="component" value="Unassembled WGS sequence"/>
</dbReference>
<evidence type="ECO:0000313" key="12">
    <source>
        <dbReference type="Proteomes" id="UP000663873"/>
    </source>
</evidence>
<dbReference type="Proteomes" id="UP000663873">
    <property type="component" value="Unassembled WGS sequence"/>
</dbReference>